<feature type="compositionally biased region" description="Basic and acidic residues" evidence="3">
    <location>
        <begin position="395"/>
        <end position="414"/>
    </location>
</feature>
<reference evidence="4" key="1">
    <citation type="submission" date="2020-11" db="EMBL/GenBank/DDBJ databases">
        <authorList>
            <person name="Tran Van P."/>
        </authorList>
    </citation>
    <scope>NUCLEOTIDE SEQUENCE</scope>
</reference>
<proteinExistence type="predicted"/>
<dbReference type="AlphaFoldDB" id="A0A7R8ZYL2"/>
<gene>
    <name evidence="4" type="ORF">CTOB1V02_LOCUS14451</name>
</gene>
<feature type="compositionally biased region" description="Basic and acidic residues" evidence="3">
    <location>
        <begin position="437"/>
        <end position="448"/>
    </location>
</feature>
<feature type="compositionally biased region" description="Basic and acidic residues" evidence="3">
    <location>
        <begin position="304"/>
        <end position="326"/>
    </location>
</feature>
<feature type="compositionally biased region" description="Acidic residues" evidence="3">
    <location>
        <begin position="384"/>
        <end position="394"/>
    </location>
</feature>
<feature type="compositionally biased region" description="Acidic residues" evidence="3">
    <location>
        <begin position="415"/>
        <end position="424"/>
    </location>
</feature>
<evidence type="ECO:0000256" key="1">
    <source>
        <dbReference type="ARBA" id="ARBA00022741"/>
    </source>
</evidence>
<dbReference type="GO" id="GO:0005524">
    <property type="term" value="F:ATP binding"/>
    <property type="evidence" value="ECO:0007669"/>
    <property type="project" value="UniProtKB-KW"/>
</dbReference>
<dbReference type="GO" id="GO:0000055">
    <property type="term" value="P:ribosomal large subunit export from nucleus"/>
    <property type="evidence" value="ECO:0007669"/>
    <property type="project" value="TreeGrafter"/>
</dbReference>
<keyword evidence="1" id="KW-0547">Nucleotide-binding</keyword>
<evidence type="ECO:0000256" key="3">
    <source>
        <dbReference type="SAM" id="MobiDB-lite"/>
    </source>
</evidence>
<dbReference type="GO" id="GO:0000027">
    <property type="term" value="P:ribosomal large subunit assembly"/>
    <property type="evidence" value="ECO:0007669"/>
    <property type="project" value="TreeGrafter"/>
</dbReference>
<dbReference type="OrthoDB" id="422220at2759"/>
<feature type="non-terminal residue" evidence="4">
    <location>
        <position position="467"/>
    </location>
</feature>
<dbReference type="EMBL" id="OB680622">
    <property type="protein sequence ID" value="CAD7236636.1"/>
    <property type="molecule type" value="Genomic_DNA"/>
</dbReference>
<sequence>EQRALLSSAEQLLSCLPRLALLLDSIPTADEEEEDSEFFFFFKTSSGHTNELPLDGKNSVKWQEAQSAVSSCEGRCRSLIGSLTSHLKQESQDFFVEEKILNDSAETLRDVQAIVKSVAEELPWSLEDTLGFELKIMLEPIPMEEVGDVSSGDASSVIHSLQLAIQELYKTFSSLKNEEAEFPQQNHLTGVLMDCLSNAWSELRLGKIVDKIQGFLQDPEVTEADASVVLGYLDEVLNVVEALMQKMFALHHSSCHLLYALSRIFTELCLKGFCLPQESPPDSGEGGDGGSGKEIEGPAGLGEGKGEKDVSGRIETQDEVEDLKRDDEEEQVQSDAEEAEDGVEMEDDFGGGAPNTGDVKGKEEEVNEDEDEDDEEGMEKKMDDVEEEEQEIDQELWRDEEGEEDKDRKEKDGEGGGEEIGEEEMAAKGATEDEGGQGERKEKGKEPQLNEESGEPDPNQKDNFAGE</sequence>
<dbReference type="PANTHER" id="PTHR48103:SF2">
    <property type="entry name" value="MIDASIN"/>
    <property type="match status" value="1"/>
</dbReference>
<name>A0A7R8ZYL2_9CRUS</name>
<feature type="region of interest" description="Disordered" evidence="3">
    <location>
        <begin position="280"/>
        <end position="467"/>
    </location>
</feature>
<feature type="compositionally biased region" description="Acidic residues" evidence="3">
    <location>
        <begin position="327"/>
        <end position="349"/>
    </location>
</feature>
<dbReference type="PANTHER" id="PTHR48103">
    <property type="entry name" value="MIDASIN-RELATED"/>
    <property type="match status" value="1"/>
</dbReference>
<protein>
    <submittedName>
        <fullName evidence="4">Uncharacterized protein</fullName>
    </submittedName>
</protein>
<dbReference type="GO" id="GO:0030687">
    <property type="term" value="C:preribosome, large subunit precursor"/>
    <property type="evidence" value="ECO:0007669"/>
    <property type="project" value="TreeGrafter"/>
</dbReference>
<accession>A0A7R8ZYL2</accession>
<organism evidence="4">
    <name type="scientific">Cyprideis torosa</name>
    <dbReference type="NCBI Taxonomy" id="163714"/>
    <lineage>
        <taxon>Eukaryota</taxon>
        <taxon>Metazoa</taxon>
        <taxon>Ecdysozoa</taxon>
        <taxon>Arthropoda</taxon>
        <taxon>Crustacea</taxon>
        <taxon>Oligostraca</taxon>
        <taxon>Ostracoda</taxon>
        <taxon>Podocopa</taxon>
        <taxon>Podocopida</taxon>
        <taxon>Cytherocopina</taxon>
        <taxon>Cytheroidea</taxon>
        <taxon>Cytherideidae</taxon>
        <taxon>Cyprideis</taxon>
    </lineage>
</organism>
<evidence type="ECO:0000313" key="4">
    <source>
        <dbReference type="EMBL" id="CAD7236636.1"/>
    </source>
</evidence>
<keyword evidence="2" id="KW-0067">ATP-binding</keyword>
<evidence type="ECO:0000256" key="2">
    <source>
        <dbReference type="ARBA" id="ARBA00022840"/>
    </source>
</evidence>
<feature type="non-terminal residue" evidence="4">
    <location>
        <position position="1"/>
    </location>
</feature>
<dbReference type="GO" id="GO:0005634">
    <property type="term" value="C:nucleus"/>
    <property type="evidence" value="ECO:0007669"/>
    <property type="project" value="TreeGrafter"/>
</dbReference>
<feature type="compositionally biased region" description="Acidic residues" evidence="3">
    <location>
        <begin position="365"/>
        <end position="377"/>
    </location>
</feature>